<accession>A0A8K0SC82</accession>
<name>A0A8K0SC82_9HYPO</name>
<dbReference type="AlphaFoldDB" id="A0A8K0SC82"/>
<sequence length="190" mass="20854">MSVIYLFCSGLGAAWPLPVRSFFGWHRIVIPRHMAECGPVQQEPECLEAYGATHPVHSRTGNFGHALPRGGSDAASHTTGILSAGTEDDPCWDGKANTDVTGQARWPQQSLRQAINPLSDDGRHATPHYTCWTPWYACAQLHAASDRGCITPGQVRHVYSSRMTHSLKVDSRKLKLPSLDAVILCRVDEP</sequence>
<proteinExistence type="predicted"/>
<dbReference type="EMBL" id="JAGPNK010000016">
    <property type="protein sequence ID" value="KAH7308037.1"/>
    <property type="molecule type" value="Genomic_DNA"/>
</dbReference>
<organism evidence="1 2">
    <name type="scientific">Stachybotrys elegans</name>
    <dbReference type="NCBI Taxonomy" id="80388"/>
    <lineage>
        <taxon>Eukaryota</taxon>
        <taxon>Fungi</taxon>
        <taxon>Dikarya</taxon>
        <taxon>Ascomycota</taxon>
        <taxon>Pezizomycotina</taxon>
        <taxon>Sordariomycetes</taxon>
        <taxon>Hypocreomycetidae</taxon>
        <taxon>Hypocreales</taxon>
        <taxon>Stachybotryaceae</taxon>
        <taxon>Stachybotrys</taxon>
    </lineage>
</organism>
<gene>
    <name evidence="1" type="ORF">B0I35DRAFT_464338</name>
</gene>
<comment type="caution">
    <text evidence="1">The sequence shown here is derived from an EMBL/GenBank/DDBJ whole genome shotgun (WGS) entry which is preliminary data.</text>
</comment>
<evidence type="ECO:0000313" key="2">
    <source>
        <dbReference type="Proteomes" id="UP000813444"/>
    </source>
</evidence>
<evidence type="ECO:0000313" key="1">
    <source>
        <dbReference type="EMBL" id="KAH7308037.1"/>
    </source>
</evidence>
<keyword evidence="2" id="KW-1185">Reference proteome</keyword>
<protein>
    <submittedName>
        <fullName evidence="1">Uncharacterized protein</fullName>
    </submittedName>
</protein>
<reference evidence="1" key="1">
    <citation type="journal article" date="2021" name="Nat. Commun.">
        <title>Genetic determinants of endophytism in the Arabidopsis root mycobiome.</title>
        <authorList>
            <person name="Mesny F."/>
            <person name="Miyauchi S."/>
            <person name="Thiergart T."/>
            <person name="Pickel B."/>
            <person name="Atanasova L."/>
            <person name="Karlsson M."/>
            <person name="Huettel B."/>
            <person name="Barry K.W."/>
            <person name="Haridas S."/>
            <person name="Chen C."/>
            <person name="Bauer D."/>
            <person name="Andreopoulos W."/>
            <person name="Pangilinan J."/>
            <person name="LaButti K."/>
            <person name="Riley R."/>
            <person name="Lipzen A."/>
            <person name="Clum A."/>
            <person name="Drula E."/>
            <person name="Henrissat B."/>
            <person name="Kohler A."/>
            <person name="Grigoriev I.V."/>
            <person name="Martin F.M."/>
            <person name="Hacquard S."/>
        </authorList>
    </citation>
    <scope>NUCLEOTIDE SEQUENCE</scope>
    <source>
        <strain evidence="1">MPI-CAGE-CH-0235</strain>
    </source>
</reference>
<dbReference type="Proteomes" id="UP000813444">
    <property type="component" value="Unassembled WGS sequence"/>
</dbReference>